<evidence type="ECO:0000313" key="1">
    <source>
        <dbReference type="EMBL" id="MCA9379872.1"/>
    </source>
</evidence>
<gene>
    <name evidence="1" type="ORF">KC675_01700</name>
</gene>
<dbReference type="AlphaFoldDB" id="A0A955I8U4"/>
<accession>A0A955I8U4</accession>
<dbReference type="EMBL" id="JAGQLL010000016">
    <property type="protein sequence ID" value="MCA9379872.1"/>
    <property type="molecule type" value="Genomic_DNA"/>
</dbReference>
<comment type="caution">
    <text evidence="1">The sequence shown here is derived from an EMBL/GenBank/DDBJ whole genome shotgun (WGS) entry which is preliminary data.</text>
</comment>
<organism evidence="1 2">
    <name type="scientific">Candidatus Dojkabacteria bacterium</name>
    <dbReference type="NCBI Taxonomy" id="2099670"/>
    <lineage>
        <taxon>Bacteria</taxon>
        <taxon>Candidatus Dojkabacteria</taxon>
    </lineage>
</organism>
<protein>
    <submittedName>
        <fullName evidence="1">Uncharacterized protein</fullName>
    </submittedName>
</protein>
<reference evidence="1" key="2">
    <citation type="journal article" date="2021" name="Microbiome">
        <title>Successional dynamics and alternative stable states in a saline activated sludge microbial community over 9 years.</title>
        <authorList>
            <person name="Wang Y."/>
            <person name="Ye J."/>
            <person name="Ju F."/>
            <person name="Liu L."/>
            <person name="Boyd J.A."/>
            <person name="Deng Y."/>
            <person name="Parks D.H."/>
            <person name="Jiang X."/>
            <person name="Yin X."/>
            <person name="Woodcroft B.J."/>
            <person name="Tyson G.W."/>
            <person name="Hugenholtz P."/>
            <person name="Polz M.F."/>
            <person name="Zhang T."/>
        </authorList>
    </citation>
    <scope>NUCLEOTIDE SEQUENCE</scope>
    <source>
        <strain evidence="1">HKST-UBA15</strain>
    </source>
</reference>
<sequence>MKYERNKALIIEQVINIARIDSSKSFLKIFIDSSSLKDIDPDDILGILNQFQNDGKLKIGKTFFGNQLNIKGPWDLIKEQRHYIEVGRIEIEYFEEEFLKLSHLIGDASQSTGDKEFFILYTSDRRILLNGKIEIAQPDFNSENDLVFKYLYERSGREIPLSELKSKIHMRKPIDKVLTNLGFVKGLRSAFFDVNKTTIKFKKKVVL</sequence>
<name>A0A955I8U4_9BACT</name>
<evidence type="ECO:0000313" key="2">
    <source>
        <dbReference type="Proteomes" id="UP000745577"/>
    </source>
</evidence>
<reference evidence="1" key="1">
    <citation type="submission" date="2020-04" db="EMBL/GenBank/DDBJ databases">
        <authorList>
            <person name="Zhang T."/>
        </authorList>
    </citation>
    <scope>NUCLEOTIDE SEQUENCE</scope>
    <source>
        <strain evidence="1">HKST-UBA15</strain>
    </source>
</reference>
<proteinExistence type="predicted"/>
<dbReference type="Proteomes" id="UP000745577">
    <property type="component" value="Unassembled WGS sequence"/>
</dbReference>